<dbReference type="Gene3D" id="1.10.630.10">
    <property type="entry name" value="Cytochrome P450"/>
    <property type="match status" value="2"/>
</dbReference>
<evidence type="ECO:0000313" key="16">
    <source>
        <dbReference type="Proteomes" id="UP000292052"/>
    </source>
</evidence>
<evidence type="ECO:0000256" key="14">
    <source>
        <dbReference type="PIRSR" id="PIRSR602401-1"/>
    </source>
</evidence>
<comment type="subcellular location">
    <subcellularLocation>
        <location evidence="4">Endoplasmic reticulum membrane</location>
        <topology evidence="4">Peripheral membrane protein</topology>
    </subcellularLocation>
    <subcellularLocation>
        <location evidence="3">Microsome membrane</location>
        <topology evidence="3">Peripheral membrane protein</topology>
    </subcellularLocation>
</comment>
<dbReference type="InterPro" id="IPR050476">
    <property type="entry name" value="Insect_CytP450_Detox"/>
</dbReference>
<dbReference type="STRING" id="1661398.A0A482W2I1"/>
<feature type="non-terminal residue" evidence="15">
    <location>
        <position position="1"/>
    </location>
</feature>
<evidence type="ECO:0000256" key="3">
    <source>
        <dbReference type="ARBA" id="ARBA00004174"/>
    </source>
</evidence>
<keyword evidence="9" id="KW-0492">Microsome</keyword>
<feature type="binding site" description="axial binding residue" evidence="14">
    <location>
        <position position="437"/>
    </location>
    <ligand>
        <name>heme</name>
        <dbReference type="ChEBI" id="CHEBI:30413"/>
    </ligand>
    <ligandPart>
        <name>Fe</name>
        <dbReference type="ChEBI" id="CHEBI:18248"/>
    </ligandPart>
</feature>
<feature type="non-terminal residue" evidence="15">
    <location>
        <position position="876"/>
    </location>
</feature>
<evidence type="ECO:0000256" key="7">
    <source>
        <dbReference type="ARBA" id="ARBA00022723"/>
    </source>
</evidence>
<dbReference type="AlphaFoldDB" id="A0A482W2I1"/>
<gene>
    <name evidence="15" type="ORF">BDFB_004018</name>
</gene>
<comment type="caution">
    <text evidence="15">The sequence shown here is derived from an EMBL/GenBank/DDBJ whole genome shotgun (WGS) entry which is preliminary data.</text>
</comment>
<dbReference type="PRINTS" id="PR00385">
    <property type="entry name" value="P450"/>
</dbReference>
<keyword evidence="13" id="KW-0472">Membrane</keyword>
<dbReference type="GO" id="GO:0005789">
    <property type="term" value="C:endoplasmic reticulum membrane"/>
    <property type="evidence" value="ECO:0007669"/>
    <property type="project" value="UniProtKB-SubCell"/>
</dbReference>
<evidence type="ECO:0000256" key="6">
    <source>
        <dbReference type="ARBA" id="ARBA00022617"/>
    </source>
</evidence>
<evidence type="ECO:0000256" key="2">
    <source>
        <dbReference type="ARBA" id="ARBA00003690"/>
    </source>
</evidence>
<dbReference type="FunFam" id="1.10.630.10:FF:000042">
    <property type="entry name" value="Cytochrome P450"/>
    <property type="match status" value="1"/>
</dbReference>
<dbReference type="InterPro" id="IPR036396">
    <property type="entry name" value="Cyt_P450_sf"/>
</dbReference>
<dbReference type="GO" id="GO:0005506">
    <property type="term" value="F:iron ion binding"/>
    <property type="evidence" value="ECO:0007669"/>
    <property type="project" value="InterPro"/>
</dbReference>
<dbReference type="OrthoDB" id="2789670at2759"/>
<proteinExistence type="inferred from homology"/>
<evidence type="ECO:0000256" key="13">
    <source>
        <dbReference type="ARBA" id="ARBA00023136"/>
    </source>
</evidence>
<dbReference type="SUPFAM" id="SSF48264">
    <property type="entry name" value="Cytochrome P450"/>
    <property type="match status" value="2"/>
</dbReference>
<dbReference type="Proteomes" id="UP000292052">
    <property type="component" value="Unassembled WGS sequence"/>
</dbReference>
<evidence type="ECO:0000256" key="1">
    <source>
        <dbReference type="ARBA" id="ARBA00001971"/>
    </source>
</evidence>
<keyword evidence="11 14" id="KW-0408">Iron</keyword>
<protein>
    <submittedName>
        <fullName evidence="15">p450 domain containing protein</fullName>
    </submittedName>
</protein>
<dbReference type="GO" id="GO:0016705">
    <property type="term" value="F:oxidoreductase activity, acting on paired donors, with incorporation or reduction of molecular oxygen"/>
    <property type="evidence" value="ECO:0007669"/>
    <property type="project" value="InterPro"/>
</dbReference>
<evidence type="ECO:0000313" key="15">
    <source>
        <dbReference type="EMBL" id="RZC38867.1"/>
    </source>
</evidence>
<dbReference type="PROSITE" id="PS00086">
    <property type="entry name" value="CYTOCHROME_P450"/>
    <property type="match status" value="2"/>
</dbReference>
<dbReference type="PANTHER" id="PTHR24292:SF84">
    <property type="entry name" value="CYTOCHROME P450 28A5-RELATED"/>
    <property type="match status" value="1"/>
</dbReference>
<dbReference type="GO" id="GO:0004497">
    <property type="term" value="F:monooxygenase activity"/>
    <property type="evidence" value="ECO:0007669"/>
    <property type="project" value="UniProtKB-KW"/>
</dbReference>
<dbReference type="InterPro" id="IPR017972">
    <property type="entry name" value="Cyt_P450_CS"/>
</dbReference>
<organism evidence="15 16">
    <name type="scientific">Asbolus verrucosus</name>
    <name type="common">Desert ironclad beetle</name>
    <dbReference type="NCBI Taxonomy" id="1661398"/>
    <lineage>
        <taxon>Eukaryota</taxon>
        <taxon>Metazoa</taxon>
        <taxon>Ecdysozoa</taxon>
        <taxon>Arthropoda</taxon>
        <taxon>Hexapoda</taxon>
        <taxon>Insecta</taxon>
        <taxon>Pterygota</taxon>
        <taxon>Neoptera</taxon>
        <taxon>Endopterygota</taxon>
        <taxon>Coleoptera</taxon>
        <taxon>Polyphaga</taxon>
        <taxon>Cucujiformia</taxon>
        <taxon>Tenebrionidae</taxon>
        <taxon>Pimeliinae</taxon>
        <taxon>Asbolus</taxon>
    </lineage>
</organism>
<evidence type="ECO:0000256" key="12">
    <source>
        <dbReference type="ARBA" id="ARBA00023033"/>
    </source>
</evidence>
<evidence type="ECO:0000256" key="4">
    <source>
        <dbReference type="ARBA" id="ARBA00004406"/>
    </source>
</evidence>
<evidence type="ECO:0000256" key="11">
    <source>
        <dbReference type="ARBA" id="ARBA00023004"/>
    </source>
</evidence>
<dbReference type="PANTHER" id="PTHR24292">
    <property type="entry name" value="CYTOCHROME P450"/>
    <property type="match status" value="1"/>
</dbReference>
<keyword evidence="10" id="KW-0560">Oxidoreductase</keyword>
<evidence type="ECO:0000256" key="10">
    <source>
        <dbReference type="ARBA" id="ARBA00023002"/>
    </source>
</evidence>
<keyword evidence="7 14" id="KW-0479">Metal-binding</keyword>
<dbReference type="Pfam" id="PF00067">
    <property type="entry name" value="p450"/>
    <property type="match status" value="3"/>
</dbReference>
<evidence type="ECO:0000256" key="5">
    <source>
        <dbReference type="ARBA" id="ARBA00010617"/>
    </source>
</evidence>
<dbReference type="InterPro" id="IPR001128">
    <property type="entry name" value="Cyt_P450"/>
</dbReference>
<comment type="function">
    <text evidence="2">May be involved in the metabolism of insect hormones and in the breakdown of synthetic insecticides.</text>
</comment>
<sequence length="876" mass="100388">ITVALYLLKLNYEYWEKRGVPGPKPKFIVGNLAQTFLGKKSPTEIFCDVYNDYPDLPFVGVYHTGTPSLVIRDPDLIKEMTVKSFDSFHDNFLKIDKDVDPLFGKNPFFLRGEDWKIIRNQLSPAFTSGKMKWLYPHLEDVGQNLAKFVAKQPGALNGQGYEAKELCMRFTLNNVASCAFGVEGKCFEEDNSEFRQIADKFMTPNSWSLFKLFLVILFPVISKFVSIKFAAKEMEDKITNMVSQTLKYREENKIIRNDFLHNMNQLKKTCKEYEFTDVDVTAHAAGFIIDGYETSSIVMSFLLYELAANPDVQSKLREEIVQRFEENNDRLPYDVLQAMPYLDGVMNESLRMHSPGFALQKLCTKSYSYVPEDDDAIIRPVVIEKGTPIILPLYGLHYDPKYFEEPQSFKPERFIGANKEKIRKYTHLPFGEGPRSCLGQRFASLQIKTGVAYIIKNYELTVNKKTKCSCNCFVSVEVELSILGKTRRTRTKTEVFGRKYRIYFLLQEIVSGNIFPNLQRIQTFPISWDLQGVHSVSVDLRSRTNQRDMSEQLVKFIERQPQALNGEGYEAKELCIRFTLNNVACCAFGLEGKCFEEENSEFRQMAKEFLTPGTWKSILFFIAFVVPILTKIISLKFVKKEVEQKLKNIVSQTLKYREENNIIRNDFLHILQQLKKTCREYEFTDVDVTAHAAGFFGDGSETTSIVMSFLLFELAANPEVQSKLREEISQHSKENGSKLSYEVIQSLPYLDGVVNGNDGIAKPVVIEKGTTIILPLYGLHHDPQYFENPETFTPERFVGANKENLTKYAFLPFGEGPRACLGKRFGILQVKVGVAYIIQNYEISVNKKTKVPIQYDPLSFLASAVGGLWLDFKRIK</sequence>
<keyword evidence="8" id="KW-0256">Endoplasmic reticulum</keyword>
<keyword evidence="12" id="KW-0503">Monooxygenase</keyword>
<keyword evidence="6 14" id="KW-0349">Heme</keyword>
<dbReference type="GO" id="GO:0020037">
    <property type="term" value="F:heme binding"/>
    <property type="evidence" value="ECO:0007669"/>
    <property type="project" value="InterPro"/>
</dbReference>
<evidence type="ECO:0000256" key="8">
    <source>
        <dbReference type="ARBA" id="ARBA00022824"/>
    </source>
</evidence>
<evidence type="ECO:0000256" key="9">
    <source>
        <dbReference type="ARBA" id="ARBA00022848"/>
    </source>
</evidence>
<dbReference type="EMBL" id="QDEB01039146">
    <property type="protein sequence ID" value="RZC38867.1"/>
    <property type="molecule type" value="Genomic_DNA"/>
</dbReference>
<accession>A0A482W2I1</accession>
<dbReference type="PRINTS" id="PR00463">
    <property type="entry name" value="EP450I"/>
</dbReference>
<dbReference type="CDD" id="cd11056">
    <property type="entry name" value="CYP6-like"/>
    <property type="match status" value="2"/>
</dbReference>
<name>A0A482W2I1_ASBVE</name>
<comment type="similarity">
    <text evidence="5">Belongs to the cytochrome P450 family.</text>
</comment>
<keyword evidence="16" id="KW-1185">Reference proteome</keyword>
<reference evidence="15 16" key="1">
    <citation type="submission" date="2017-03" db="EMBL/GenBank/DDBJ databases">
        <title>Genome of the blue death feigning beetle - Asbolus verrucosus.</title>
        <authorList>
            <person name="Rider S.D."/>
        </authorList>
    </citation>
    <scope>NUCLEOTIDE SEQUENCE [LARGE SCALE GENOMIC DNA]</scope>
    <source>
        <strain evidence="15">Butters</strain>
        <tissue evidence="15">Head and leg muscle</tissue>
    </source>
</reference>
<dbReference type="InterPro" id="IPR002401">
    <property type="entry name" value="Cyt_P450_E_grp-I"/>
</dbReference>
<comment type="cofactor">
    <cofactor evidence="1 14">
        <name>heme</name>
        <dbReference type="ChEBI" id="CHEBI:30413"/>
    </cofactor>
</comment>